<feature type="compositionally biased region" description="Basic and acidic residues" evidence="2">
    <location>
        <begin position="90"/>
        <end position="103"/>
    </location>
</feature>
<dbReference type="OrthoDB" id="10605280at2759"/>
<protein>
    <submittedName>
        <fullName evidence="3">Uncharacterized protein</fullName>
    </submittedName>
</protein>
<evidence type="ECO:0000256" key="2">
    <source>
        <dbReference type="SAM" id="MobiDB-lite"/>
    </source>
</evidence>
<evidence type="ECO:0000256" key="1">
    <source>
        <dbReference type="SAM" id="Coils"/>
    </source>
</evidence>
<feature type="compositionally biased region" description="Basic and acidic residues" evidence="2">
    <location>
        <begin position="25"/>
        <end position="42"/>
    </location>
</feature>
<sequence length="724" mass="81056">MSDADKQAYVDMVNDPYRFVRGPKPRREDKVIRQKLPLRGEEASAGEEEDGEAATKEEGSKSKDSRPPASSAWSSTVSRTLDTLGNKSHMPADKMDDEAKRAFVEMVNDPNRFARGGKKQDPPVAVEDEGARERKDPGEVINFRPPAGEEGGVDEGGASGGSVGGTDYNKPPADPPAIAPITPSDSFISGEPPIDPSKMDLSQRLEVAAIAEEGRLREIKRIRAEQEKLAKIQNDELRKKEAERISELNRLRELELRKEEERRKVEKSRKEEEKTRLIEEKQRLLKEAEDRQMGYWERKLKEEEDARARSAGGGGGGAGVAAEEDGGGAEEAGLLKSDPMAFFARKQREGGGSAAAGAGVTPTTQSTPTQAARAEAGPSVEELVEQQRLKEERLREIAEARAAEEAARLEVEAKEREEYEAFERKARQEAEESMRKMEEARRREEERERREEERKREERDNAIKEKEEEERRRREAEREEERVKMEAAFEKRRGWGRLWETRVAPQSELSLQSTEESFEDEARRAMEELNVAPPTRGDMDAVKDEIFEEMLSQVKEAEPSRDDRELREILRESLDVEFEKAAVKLALEAENIKNMDSEAIFAENRSKIIEDLVKRDEERLRDGEKKVGVLVDRVKREEDSVREAIKVLTAASEKAQSTTDPLYKIASFRDQPPAKQAALTAALLFAARAGSAMVGDIVKGGGNDGVAIAAQAGLAFVAAVVYFL</sequence>
<reference evidence="3" key="1">
    <citation type="submission" date="2022-07" db="EMBL/GenBank/DDBJ databases">
        <title>Genome analysis of Parmales, a sister group of diatoms, reveals the evolutionary specialization of diatoms from phago-mixotrophs to photoautotrophs.</title>
        <authorList>
            <person name="Ban H."/>
            <person name="Sato S."/>
            <person name="Yoshikawa S."/>
            <person name="Kazumasa Y."/>
            <person name="Nakamura Y."/>
            <person name="Ichinomiya M."/>
            <person name="Saitoh K."/>
            <person name="Sato N."/>
            <person name="Blanc-Mathieu R."/>
            <person name="Endo H."/>
            <person name="Kuwata A."/>
            <person name="Ogata H."/>
        </authorList>
    </citation>
    <scope>NUCLEOTIDE SEQUENCE</scope>
</reference>
<comment type="caution">
    <text evidence="3">The sequence shown here is derived from an EMBL/GenBank/DDBJ whole genome shotgun (WGS) entry which is preliminary data.</text>
</comment>
<feature type="region of interest" description="Disordered" evidence="2">
    <location>
        <begin position="401"/>
        <end position="483"/>
    </location>
</feature>
<proteinExistence type="predicted"/>
<dbReference type="Proteomes" id="UP001165082">
    <property type="component" value="Unassembled WGS sequence"/>
</dbReference>
<feature type="compositionally biased region" description="Basic and acidic residues" evidence="2">
    <location>
        <begin position="53"/>
        <end position="66"/>
    </location>
</feature>
<feature type="coiled-coil region" evidence="1">
    <location>
        <begin position="223"/>
        <end position="291"/>
    </location>
</feature>
<feature type="compositionally biased region" description="Basic and acidic residues" evidence="2">
    <location>
        <begin position="298"/>
        <end position="308"/>
    </location>
</feature>
<organism evidence="3 4">
    <name type="scientific">Triparma retinervis</name>
    <dbReference type="NCBI Taxonomy" id="2557542"/>
    <lineage>
        <taxon>Eukaryota</taxon>
        <taxon>Sar</taxon>
        <taxon>Stramenopiles</taxon>
        <taxon>Ochrophyta</taxon>
        <taxon>Bolidophyceae</taxon>
        <taxon>Parmales</taxon>
        <taxon>Triparmaceae</taxon>
        <taxon>Triparma</taxon>
    </lineage>
</organism>
<accession>A0A9W7FWD6</accession>
<gene>
    <name evidence="3" type="ORF">TrRE_jg7991</name>
</gene>
<keyword evidence="4" id="KW-1185">Reference proteome</keyword>
<feature type="region of interest" description="Disordered" evidence="2">
    <location>
        <begin position="1"/>
        <end position="198"/>
    </location>
</feature>
<evidence type="ECO:0000313" key="4">
    <source>
        <dbReference type="Proteomes" id="UP001165082"/>
    </source>
</evidence>
<feature type="compositionally biased region" description="Gly residues" evidence="2">
    <location>
        <begin position="154"/>
        <end position="164"/>
    </location>
</feature>
<keyword evidence="1" id="KW-0175">Coiled coil</keyword>
<feature type="compositionally biased region" description="Polar residues" evidence="2">
    <location>
        <begin position="71"/>
        <end position="86"/>
    </location>
</feature>
<dbReference type="AlphaFoldDB" id="A0A9W7FWD6"/>
<name>A0A9W7FWD6_9STRA</name>
<feature type="compositionally biased region" description="Basic and acidic residues" evidence="2">
    <location>
        <begin position="129"/>
        <end position="138"/>
    </location>
</feature>
<evidence type="ECO:0000313" key="3">
    <source>
        <dbReference type="EMBL" id="GMI20490.1"/>
    </source>
</evidence>
<feature type="region of interest" description="Disordered" evidence="2">
    <location>
        <begin position="298"/>
        <end position="387"/>
    </location>
</feature>
<feature type="compositionally biased region" description="Low complexity" evidence="2">
    <location>
        <begin position="355"/>
        <end position="372"/>
    </location>
</feature>
<dbReference type="EMBL" id="BRXZ01008046">
    <property type="protein sequence ID" value="GMI20490.1"/>
    <property type="molecule type" value="Genomic_DNA"/>
</dbReference>